<dbReference type="InterPro" id="IPR019138">
    <property type="entry name" value="De-etiolated_protein_1_Det1"/>
</dbReference>
<name>A0A7S3VLH1_DUNTE</name>
<proteinExistence type="predicted"/>
<dbReference type="GO" id="GO:1990756">
    <property type="term" value="F:ubiquitin-like ligase-substrate adaptor activity"/>
    <property type="evidence" value="ECO:0007669"/>
    <property type="project" value="TreeGrafter"/>
</dbReference>
<dbReference type="GO" id="GO:0031461">
    <property type="term" value="C:cullin-RING ubiquitin ligase complex"/>
    <property type="evidence" value="ECO:0007669"/>
    <property type="project" value="TreeGrafter"/>
</dbReference>
<dbReference type="GO" id="GO:0032436">
    <property type="term" value="P:positive regulation of proteasomal ubiquitin-dependent protein catabolic process"/>
    <property type="evidence" value="ECO:0007669"/>
    <property type="project" value="TreeGrafter"/>
</dbReference>
<protein>
    <submittedName>
        <fullName evidence="2">Uncharacterized protein</fullName>
    </submittedName>
</protein>
<organism evidence="2">
    <name type="scientific">Dunaliella tertiolecta</name>
    <name type="common">Green alga</name>
    <dbReference type="NCBI Taxonomy" id="3047"/>
    <lineage>
        <taxon>Eukaryota</taxon>
        <taxon>Viridiplantae</taxon>
        <taxon>Chlorophyta</taxon>
        <taxon>core chlorophytes</taxon>
        <taxon>Chlorophyceae</taxon>
        <taxon>CS clade</taxon>
        <taxon>Chlamydomonadales</taxon>
        <taxon>Dunaliellaceae</taxon>
        <taxon>Dunaliella</taxon>
    </lineage>
</organism>
<dbReference type="GO" id="GO:0031625">
    <property type="term" value="F:ubiquitin protein ligase binding"/>
    <property type="evidence" value="ECO:0007669"/>
    <property type="project" value="TreeGrafter"/>
</dbReference>
<dbReference type="GO" id="GO:0016567">
    <property type="term" value="P:protein ubiquitination"/>
    <property type="evidence" value="ECO:0007669"/>
    <property type="project" value="TreeGrafter"/>
</dbReference>
<gene>
    <name evidence="2" type="ORF">DTER00134_LOCUS8208</name>
</gene>
<reference evidence="2" key="1">
    <citation type="submission" date="2021-01" db="EMBL/GenBank/DDBJ databases">
        <authorList>
            <person name="Corre E."/>
            <person name="Pelletier E."/>
            <person name="Niang G."/>
            <person name="Scheremetjew M."/>
            <person name="Finn R."/>
            <person name="Kale V."/>
            <person name="Holt S."/>
            <person name="Cochrane G."/>
            <person name="Meng A."/>
            <person name="Brown T."/>
            <person name="Cohen L."/>
        </authorList>
    </citation>
    <scope>NUCLEOTIDE SEQUENCE</scope>
    <source>
        <strain evidence="2">CCMP1320</strain>
    </source>
</reference>
<evidence type="ECO:0000313" key="2">
    <source>
        <dbReference type="EMBL" id="CAE0493135.1"/>
    </source>
</evidence>
<dbReference type="PANTHER" id="PTHR13374:SF3">
    <property type="entry name" value="DET1 HOMOLOG"/>
    <property type="match status" value="1"/>
</dbReference>
<evidence type="ECO:0000256" key="1">
    <source>
        <dbReference type="SAM" id="MobiDB-lite"/>
    </source>
</evidence>
<sequence>MSNLQRQLAKREAGINLRPGAQANHARSLYRWLVPDTAASVDVHDIHISRFSPCGCYLVCFGSAFQELVVYRCRGSRPIHVQSSNSSGGRSHVSGDGAQSDREGSAFAASVDPSYREPMDSSPPEGTSFESFFQLLYRTTVSACTQSPRGPPSSTIAGHGPLGAGSPGAHVMPGPPQTGPLSLNKDFALFPLWGEGGRPLILLATQTPPVPEGRQQQQQQLHGQGDPAAAPAVTVVPYVEQTMLHLVGGKTWAWCLPWSERFGTWVNGCTCSNSGAT</sequence>
<feature type="region of interest" description="Disordered" evidence="1">
    <location>
        <begin position="80"/>
        <end position="125"/>
    </location>
</feature>
<accession>A0A7S3VLH1</accession>
<dbReference type="GO" id="GO:0005634">
    <property type="term" value="C:nucleus"/>
    <property type="evidence" value="ECO:0007669"/>
    <property type="project" value="TreeGrafter"/>
</dbReference>
<dbReference type="PANTHER" id="PTHR13374">
    <property type="entry name" value="DET1 HOMOLOG DE-ETIOLATED-1 HOMOLOG"/>
    <property type="match status" value="1"/>
</dbReference>
<dbReference type="EMBL" id="HBIP01014197">
    <property type="protein sequence ID" value="CAE0493135.1"/>
    <property type="molecule type" value="Transcribed_RNA"/>
</dbReference>
<feature type="compositionally biased region" description="Low complexity" evidence="1">
    <location>
        <begin position="83"/>
        <end position="95"/>
    </location>
</feature>
<dbReference type="AlphaFoldDB" id="A0A7S3VLH1"/>
<feature type="compositionally biased region" description="Polar residues" evidence="1">
    <location>
        <begin position="144"/>
        <end position="156"/>
    </location>
</feature>
<feature type="region of interest" description="Disordered" evidence="1">
    <location>
        <begin position="144"/>
        <end position="177"/>
    </location>
</feature>